<name>A0A098MC56_9BACL</name>
<evidence type="ECO:0000313" key="2">
    <source>
        <dbReference type="Proteomes" id="UP000029734"/>
    </source>
</evidence>
<dbReference type="Proteomes" id="UP000029734">
    <property type="component" value="Unassembled WGS sequence"/>
</dbReference>
<reference evidence="1 2" key="1">
    <citation type="submission" date="2014-08" db="EMBL/GenBank/DDBJ databases">
        <authorList>
            <person name="den Bakker H.C."/>
        </authorList>
    </citation>
    <scope>NUCLEOTIDE SEQUENCE [LARGE SCALE GENOMIC DNA]</scope>
    <source>
        <strain evidence="1 2">DSM 18334</strain>
    </source>
</reference>
<protein>
    <submittedName>
        <fullName evidence="1">Uncharacterized protein</fullName>
    </submittedName>
</protein>
<reference evidence="1 2" key="2">
    <citation type="submission" date="2014-10" db="EMBL/GenBank/DDBJ databases">
        <title>Comparative genomics of the Paenibacillus odorifer group.</title>
        <authorList>
            <person name="Tsai Y.-C."/>
            <person name="Martin N."/>
            <person name="Korlach J."/>
            <person name="Wiedmann M."/>
        </authorList>
    </citation>
    <scope>NUCLEOTIDE SEQUENCE [LARGE SCALE GENOMIC DNA]</scope>
    <source>
        <strain evidence="1 2">DSM 18334</strain>
    </source>
</reference>
<dbReference type="eggNOG" id="ENOG5032S7S">
    <property type="taxonomic scope" value="Bacteria"/>
</dbReference>
<comment type="caution">
    <text evidence="1">The sequence shown here is derived from an EMBL/GenBank/DDBJ whole genome shotgun (WGS) entry which is preliminary data.</text>
</comment>
<sequence length="100" mass="11597">MAFGVKREELNAWKKAVSNGEIAFLTHYWLDPRFPGITTVTKVGCADLDRLAAWCITNELPPQHIHNRSPFPHFDLIGPKQPEILRQEGLWDQLKRFKMN</sequence>
<evidence type="ECO:0000313" key="1">
    <source>
        <dbReference type="EMBL" id="KGE19611.1"/>
    </source>
</evidence>
<accession>A0A098MC56</accession>
<keyword evidence="2" id="KW-1185">Reference proteome</keyword>
<organism evidence="1 2">
    <name type="scientific">Paenibacillus wynnii</name>
    <dbReference type="NCBI Taxonomy" id="268407"/>
    <lineage>
        <taxon>Bacteria</taxon>
        <taxon>Bacillati</taxon>
        <taxon>Bacillota</taxon>
        <taxon>Bacilli</taxon>
        <taxon>Bacillales</taxon>
        <taxon>Paenibacillaceae</taxon>
        <taxon>Paenibacillus</taxon>
    </lineage>
</organism>
<proteinExistence type="predicted"/>
<dbReference type="AlphaFoldDB" id="A0A098MC56"/>
<dbReference type="RefSeq" id="WP_036653626.1">
    <property type="nucleotide sequence ID" value="NZ_JQCR01000002.1"/>
</dbReference>
<dbReference type="OrthoDB" id="2361368at2"/>
<gene>
    <name evidence="1" type="ORF">PWYN_09875</name>
</gene>
<dbReference type="EMBL" id="JQCR01000002">
    <property type="protein sequence ID" value="KGE19611.1"/>
    <property type="molecule type" value="Genomic_DNA"/>
</dbReference>
<dbReference type="STRING" id="268407.PWYN_09875"/>